<sequence precursor="true">MNAHLLYWNLVFAWGWILLGFLSGSVMGLCFHRENWLGGYASWPRRLYRLGHISFFGLGFANLLFWATARMLPAQPAMLDSASLAFLIGGVTMPLCCLLAAHLSWARHLFAVPVLSLFAGGVITFLALL</sequence>
<gene>
    <name evidence="2" type="ORF">CfE428DRAFT_1024</name>
</gene>
<proteinExistence type="predicted"/>
<dbReference type="RefSeq" id="WP_006978351.1">
    <property type="nucleotide sequence ID" value="NZ_ABVL01000002.1"/>
</dbReference>
<dbReference type="STRING" id="497964.CfE428DRAFT_1024"/>
<feature type="transmembrane region" description="Helical" evidence="1">
    <location>
        <begin position="50"/>
        <end position="69"/>
    </location>
</feature>
<feature type="transmembrane region" description="Helical" evidence="1">
    <location>
        <begin position="81"/>
        <end position="101"/>
    </location>
</feature>
<keyword evidence="3" id="KW-1185">Reference proteome</keyword>
<keyword evidence="1" id="KW-0472">Membrane</keyword>
<reference evidence="2 3" key="1">
    <citation type="journal article" date="2011" name="J. Bacteriol.">
        <title>Genome sequence of Chthoniobacter flavus Ellin428, an aerobic heterotrophic soil bacterium.</title>
        <authorList>
            <person name="Kant R."/>
            <person name="van Passel M.W."/>
            <person name="Palva A."/>
            <person name="Lucas S."/>
            <person name="Lapidus A."/>
            <person name="Glavina Del Rio T."/>
            <person name="Dalin E."/>
            <person name="Tice H."/>
            <person name="Bruce D."/>
            <person name="Goodwin L."/>
            <person name="Pitluck S."/>
            <person name="Larimer F.W."/>
            <person name="Land M.L."/>
            <person name="Hauser L."/>
            <person name="Sangwan P."/>
            <person name="de Vos W.M."/>
            <person name="Janssen P.H."/>
            <person name="Smidt H."/>
        </authorList>
    </citation>
    <scope>NUCLEOTIDE SEQUENCE [LARGE SCALE GENOMIC DNA]</scope>
    <source>
        <strain evidence="2 3">Ellin428</strain>
    </source>
</reference>
<feature type="transmembrane region" description="Helical" evidence="1">
    <location>
        <begin position="6"/>
        <end position="29"/>
    </location>
</feature>
<evidence type="ECO:0000313" key="3">
    <source>
        <dbReference type="Proteomes" id="UP000005824"/>
    </source>
</evidence>
<protein>
    <recommendedName>
        <fullName evidence="4">Integral membrane protein</fullName>
    </recommendedName>
</protein>
<evidence type="ECO:0000256" key="1">
    <source>
        <dbReference type="SAM" id="Phobius"/>
    </source>
</evidence>
<dbReference type="InParanoid" id="B4CWI7"/>
<dbReference type="EMBL" id="ABVL01000002">
    <property type="protein sequence ID" value="EDY21779.1"/>
    <property type="molecule type" value="Genomic_DNA"/>
</dbReference>
<evidence type="ECO:0008006" key="4">
    <source>
        <dbReference type="Google" id="ProtNLM"/>
    </source>
</evidence>
<keyword evidence="1" id="KW-0812">Transmembrane</keyword>
<organism evidence="2 3">
    <name type="scientific">Chthoniobacter flavus Ellin428</name>
    <dbReference type="NCBI Taxonomy" id="497964"/>
    <lineage>
        <taxon>Bacteria</taxon>
        <taxon>Pseudomonadati</taxon>
        <taxon>Verrucomicrobiota</taxon>
        <taxon>Spartobacteria</taxon>
        <taxon>Chthoniobacterales</taxon>
        <taxon>Chthoniobacteraceae</taxon>
        <taxon>Chthoniobacter</taxon>
    </lineage>
</organism>
<dbReference type="eggNOG" id="ENOG50335IZ">
    <property type="taxonomic scope" value="Bacteria"/>
</dbReference>
<comment type="caution">
    <text evidence="2">The sequence shown here is derived from an EMBL/GenBank/DDBJ whole genome shotgun (WGS) entry which is preliminary data.</text>
</comment>
<dbReference type="AlphaFoldDB" id="B4CWI7"/>
<accession>B4CWI7</accession>
<evidence type="ECO:0000313" key="2">
    <source>
        <dbReference type="EMBL" id="EDY21779.1"/>
    </source>
</evidence>
<keyword evidence="1" id="KW-1133">Transmembrane helix</keyword>
<dbReference type="Proteomes" id="UP000005824">
    <property type="component" value="Unassembled WGS sequence"/>
</dbReference>
<name>B4CWI7_9BACT</name>
<feature type="transmembrane region" description="Helical" evidence="1">
    <location>
        <begin position="108"/>
        <end position="128"/>
    </location>
</feature>